<dbReference type="GO" id="GO:0045893">
    <property type="term" value="P:positive regulation of DNA-templated transcription"/>
    <property type="evidence" value="ECO:0007669"/>
    <property type="project" value="TreeGrafter"/>
</dbReference>
<evidence type="ECO:0000313" key="28">
    <source>
        <dbReference type="Proteomes" id="UP000727407"/>
    </source>
</evidence>
<feature type="region of interest" description="Disordered" evidence="23">
    <location>
        <begin position="1160"/>
        <end position="1200"/>
    </location>
</feature>
<evidence type="ECO:0000256" key="14">
    <source>
        <dbReference type="ARBA" id="ARBA00023125"/>
    </source>
</evidence>
<dbReference type="GO" id="GO:0006417">
    <property type="term" value="P:regulation of translation"/>
    <property type="evidence" value="ECO:0007669"/>
    <property type="project" value="UniProtKB-KW"/>
</dbReference>
<dbReference type="GO" id="GO:0043565">
    <property type="term" value="F:sequence-specific DNA binding"/>
    <property type="evidence" value="ECO:0007669"/>
    <property type="project" value="TreeGrafter"/>
</dbReference>
<evidence type="ECO:0000256" key="21">
    <source>
        <dbReference type="ARBA" id="ARBA00083550"/>
    </source>
</evidence>
<evidence type="ECO:0000256" key="5">
    <source>
        <dbReference type="ARBA" id="ARBA00008221"/>
    </source>
</evidence>
<evidence type="ECO:0000256" key="8">
    <source>
        <dbReference type="ARBA" id="ARBA00022491"/>
    </source>
</evidence>
<dbReference type="GO" id="GO:0009653">
    <property type="term" value="P:anatomical structure morphogenesis"/>
    <property type="evidence" value="ECO:0007669"/>
    <property type="project" value="UniProtKB-ARBA"/>
</dbReference>
<feature type="DNA-binding region" description="NDT80" evidence="22">
    <location>
        <begin position="173"/>
        <end position="444"/>
    </location>
</feature>
<evidence type="ECO:0000256" key="4">
    <source>
        <dbReference type="ARBA" id="ARBA00007682"/>
    </source>
</evidence>
<dbReference type="Gene3D" id="2.60.40.10">
    <property type="entry name" value="Immunoglobulins"/>
    <property type="match status" value="5"/>
</dbReference>
<gene>
    <name evidence="27" type="primary">myrfl</name>
    <name evidence="27" type="ORF">DAT39_002376</name>
</gene>
<feature type="domain" description="NDT80" evidence="25">
    <location>
        <begin position="173"/>
        <end position="444"/>
    </location>
</feature>
<dbReference type="PANTHER" id="PTHR13029">
    <property type="match status" value="1"/>
</dbReference>
<dbReference type="Gene3D" id="2.30.30.1020">
    <property type="entry name" value="CCR4-NOT complex subunit 2/3/5, C-terminal domain"/>
    <property type="match status" value="1"/>
</dbReference>
<feature type="non-terminal residue" evidence="27">
    <location>
        <position position="1926"/>
    </location>
</feature>
<evidence type="ECO:0000256" key="7">
    <source>
        <dbReference type="ARBA" id="ARBA00022490"/>
    </source>
</evidence>
<name>A0A8J4U988_CLAMG</name>
<dbReference type="GO" id="GO:2000036">
    <property type="term" value="P:regulation of stem cell population maintenance"/>
    <property type="evidence" value="ECO:0007669"/>
    <property type="project" value="UniProtKB-ARBA"/>
</dbReference>
<keyword evidence="28" id="KW-1185">Reference proteome</keyword>
<dbReference type="Pfam" id="PF00041">
    <property type="entry name" value="fn3"/>
    <property type="match status" value="5"/>
</dbReference>
<dbReference type="InterPro" id="IPR013783">
    <property type="entry name" value="Ig-like_fold"/>
</dbReference>
<dbReference type="EMBL" id="QNUK01000017">
    <property type="protein sequence ID" value="KAF5907894.1"/>
    <property type="molecule type" value="Genomic_DNA"/>
</dbReference>
<dbReference type="InterPro" id="IPR051577">
    <property type="entry name" value="MRF-like"/>
</dbReference>
<evidence type="ECO:0000256" key="9">
    <source>
        <dbReference type="ARBA" id="ARBA00022553"/>
    </source>
</evidence>
<feature type="compositionally biased region" description="Polar residues" evidence="23">
    <location>
        <begin position="958"/>
        <end position="974"/>
    </location>
</feature>
<dbReference type="GO" id="GO:0003700">
    <property type="term" value="F:DNA-binding transcription factor activity"/>
    <property type="evidence" value="ECO:0007669"/>
    <property type="project" value="UniProtKB-UniRule"/>
</dbReference>
<dbReference type="SMART" id="SM00060">
    <property type="entry name" value="FN3"/>
    <property type="match status" value="5"/>
</dbReference>
<keyword evidence="17" id="KW-0804">Transcription</keyword>
<accession>A0A8J4U988</accession>
<dbReference type="InterPro" id="IPR024061">
    <property type="entry name" value="NDT80_DNA-bd_dom"/>
</dbReference>
<dbReference type="InterPro" id="IPR025719">
    <property type="entry name" value="MYRF_C2"/>
</dbReference>
<evidence type="ECO:0000256" key="18">
    <source>
        <dbReference type="ARBA" id="ARBA00023242"/>
    </source>
</evidence>
<dbReference type="Pfam" id="PF05224">
    <property type="entry name" value="NDT80_PhoG"/>
    <property type="match status" value="1"/>
</dbReference>
<evidence type="ECO:0000256" key="3">
    <source>
        <dbReference type="ARBA" id="ARBA00004496"/>
    </source>
</evidence>
<sequence length="1926" mass="212764">MDVLGENEALQQFFDGHDVSGVLDSAVVDTSILEQYLSNDIDPSFMLPESPPDSGSEPCSPPQIPDVHFGPDLSANQLGPGLHNLTGQTPAPFCHLKAPPSSQFDLGSSMKHIRTKAPATAQTVCDPSLHYAYSSPAGSCIQTSAPPVQHAPMDALRGYTEAATSSTSPCLLPHGVCVDPYMASEPDLNAGQLLPEKNKRKRSNSFDMNTDDSQWRDQAVWNKPSFCPEMGACEGSGYDGDAQAASPAATYQLLKWERYQPSQWSSLYNSSYQTLPPPGYHVDTDKGFSYSTADEAFVCQKKNHFQVTVHIGMAGHPKYVTTPEGPVPVDGFQVKVFGVKLEAQNHHITIEQSQSDRSKKPFLPVQVNLPGNKITKITLGRLHFSETTANNMRKKGKPNPDQRYFLMVVGLYATVKEKSYLLVANVSERIIVRASNPGQFENDSEVLWLKGQTPDSVVCQGVVGINTDTPDEALVVCGNAKIMGTVMHPSDSRAKENIREADSTEQLKRIAQMRIVEYDYKPEFASKMGIDQVHETGIIAQEVRELLPTAVREVGDVTCSDGQKIHNFLMVDKEQIFMENVGAVKELCKLTDNLETRIEELEVWNTRLAKLKNLGSMRSKSTATNKHGATKSNKTQTSVPSQKPPPSKTCKEYVREIYQHCLQHRIFQATIILLVVTMAFCAICITTLFMLNLREDKDFVSSNTSVDPIRTTTDMVTTVSPTSSPGPWPPDVDFSSVFYSDEVYCCLDTTSRNHMSVLTSSTADPSVHKTLPSPTVNIPLEWLRYYSDWTNTTIKSILILQNQQVIDHNYIDQENSRKGIYIYRIPISKHIPTNMPITLQMNPGLFPRTDPVVPQKTAAEDAFLDALQKQQMKLEDNGGLLAEVTKSMFSATRKKFMEGLDNDYADDSMYYGQPSIFTHRPEKDMLLSSSSSSSGQLSHLGASLYGSQSTLGFPMRGMSNNNPQLNRNLAQSTQLPPSHGSSSTGGTTLSLHTPNSPSRGILPMNSRNLMNHSQIGQGISMSGRSNSMSNSSGLGSPNRSSPSIICMPKQQPARQPLTINSMSGFGMGRNPAYGLSNSFSSSIFNGTDGSENMTGLDLSDFPALADRSRREGNANPTPLLNPLAGRAPYVGMVTKPTHEQSQDFSIHNEDFPALPGANFKDPTCTDDSKTNLNLSGKSVSADGPKFPGEKSLTQQNNNHQKKGVQVLPDGRVTNIPPGMVTDQFGMIGLLTFIRAAETDPGMVHLALGSDLTTLGLNLNSPENLYPKFASPWASTPCRPQDIDFHVPSEYLTNVHIRDKLAAIKLSRYGDDLLFYLYYMYGGDLLQLLAAVELFNRDWRYHKEERVWITRAPGMEPTMKTNTYERGTYYFFDCHNWRKVAKGVLLTDTQQCSVSDLTDSIDFALNTLDVKCQFGVNVAERSESSTRCDQDQEMTKCKHVYLEPGTWYHLTITSQTDQYNVSLARRPSAVQSIQVVRHVESLSMSWKPGPGRAEQFRILLRDSDQNIGSTLIATLDNTTTSYTIDGLTPGRVYNVSIVTEAAGRQNTVWLQEQTAPGEVSQLKKEKPAESVPPHVKGLQVGREHTTHSLSVNWDAPVGVYDGYSVQLLDENEVLVTKVSLPAGVTHHLFEDLVPGEIYTVHLKTISDTSYSKTVIEKGQTLPAAVKGLHLIFKNTTELVFGWNVSEGRVEFYDLHLYTQDTTAVHLQENKKVWENETSCVFPHLLPGTLYNLVVLSKRKGMSSKSSLLARTVPAQARDLRIDHEGHTDTLSLNWRRAPGRLSGYVVYLEDSGQPEQRLGPEHTYTMFTNLRPGQLYTAVVRSLSGDLTNTVSVVGRTVPEPPTSLSIKDENGTVEVMWNAPANGDFDDFEVKWLPRDALNMSTPNQMRRIISGLVPGRLYNISLSTVSGGPPGPVAFSSAIYHSIRT</sequence>
<evidence type="ECO:0000256" key="16">
    <source>
        <dbReference type="ARBA" id="ARBA00023158"/>
    </source>
</evidence>
<keyword evidence="8" id="KW-0678">Repressor</keyword>
<keyword evidence="12" id="KW-1133">Transmembrane helix</keyword>
<organism evidence="27 28">
    <name type="scientific">Clarias magur</name>
    <name type="common">Asian catfish</name>
    <name type="synonym">Macropteronotus magur</name>
    <dbReference type="NCBI Taxonomy" id="1594786"/>
    <lineage>
        <taxon>Eukaryota</taxon>
        <taxon>Metazoa</taxon>
        <taxon>Chordata</taxon>
        <taxon>Craniata</taxon>
        <taxon>Vertebrata</taxon>
        <taxon>Euteleostomi</taxon>
        <taxon>Actinopterygii</taxon>
        <taxon>Neopterygii</taxon>
        <taxon>Teleostei</taxon>
        <taxon>Ostariophysi</taxon>
        <taxon>Siluriformes</taxon>
        <taxon>Clariidae</taxon>
        <taxon>Clarias</taxon>
    </lineage>
</organism>
<evidence type="ECO:0000256" key="19">
    <source>
        <dbReference type="ARBA" id="ARBA00064045"/>
    </source>
</evidence>
<dbReference type="SUPFAM" id="SSF49417">
    <property type="entry name" value="p53-like transcription factors"/>
    <property type="match status" value="1"/>
</dbReference>
<dbReference type="InterPro" id="IPR007282">
    <property type="entry name" value="NOT2/3/5_C"/>
</dbReference>
<evidence type="ECO:0000256" key="13">
    <source>
        <dbReference type="ARBA" id="ARBA00023015"/>
    </source>
</evidence>
<dbReference type="InterPro" id="IPR037141">
    <property type="entry name" value="NDT80_DNA-bd_dom_sf"/>
</dbReference>
<keyword evidence="14 22" id="KW-0238">DNA-binding</keyword>
<feature type="compositionally biased region" description="Low complexity" evidence="23">
    <location>
        <begin position="975"/>
        <end position="994"/>
    </location>
</feature>
<feature type="domain" description="Fibronectin type-III" evidence="24">
    <location>
        <begin position="1465"/>
        <end position="1556"/>
    </location>
</feature>
<evidence type="ECO:0000256" key="12">
    <source>
        <dbReference type="ARBA" id="ARBA00022989"/>
    </source>
</evidence>
<dbReference type="CDD" id="cd00063">
    <property type="entry name" value="FN3"/>
    <property type="match status" value="5"/>
</dbReference>
<proteinExistence type="inferred from homology"/>
<dbReference type="GO" id="GO:0005829">
    <property type="term" value="C:cytosol"/>
    <property type="evidence" value="ECO:0007669"/>
    <property type="project" value="UniProtKB-ARBA"/>
</dbReference>
<feature type="domain" description="Fibronectin type-III" evidence="24">
    <location>
        <begin position="1573"/>
        <end position="1663"/>
    </location>
</feature>
<evidence type="ECO:0000256" key="11">
    <source>
        <dbReference type="ARBA" id="ARBA00022845"/>
    </source>
</evidence>
<dbReference type="GO" id="GO:0005789">
    <property type="term" value="C:endoplasmic reticulum membrane"/>
    <property type="evidence" value="ECO:0007669"/>
    <property type="project" value="TreeGrafter"/>
</dbReference>
<dbReference type="InterPro" id="IPR026932">
    <property type="entry name" value="MYRF_ICA"/>
</dbReference>
<evidence type="ECO:0000256" key="22">
    <source>
        <dbReference type="PROSITE-ProRule" id="PRU00850"/>
    </source>
</evidence>
<dbReference type="InterPro" id="IPR008967">
    <property type="entry name" value="p53-like_TF_DNA-bd_sf"/>
</dbReference>
<dbReference type="Proteomes" id="UP000727407">
    <property type="component" value="Unassembled WGS sequence"/>
</dbReference>
<keyword evidence="13" id="KW-0805">Transcription regulation</keyword>
<comment type="similarity">
    <text evidence="4">Belongs to the CNOT2/3/5 family.</text>
</comment>
<dbReference type="Gene3D" id="2.60.40.1390">
    <property type="entry name" value="NDT80 DNA-binding domain"/>
    <property type="match status" value="2"/>
</dbReference>
<evidence type="ECO:0000256" key="15">
    <source>
        <dbReference type="ARBA" id="ARBA00023136"/>
    </source>
</evidence>
<dbReference type="SUPFAM" id="SSF49265">
    <property type="entry name" value="Fibronectin type III"/>
    <property type="match status" value="4"/>
</dbReference>
<evidence type="ECO:0000313" key="27">
    <source>
        <dbReference type="EMBL" id="KAF5907894.1"/>
    </source>
</evidence>
<dbReference type="InterPro" id="IPR003961">
    <property type="entry name" value="FN3_dom"/>
</dbReference>
<dbReference type="GO" id="GO:0060429">
    <property type="term" value="P:epithelium development"/>
    <property type="evidence" value="ECO:0007669"/>
    <property type="project" value="UniProtKB-ARBA"/>
</dbReference>
<keyword evidence="11" id="KW-0810">Translation regulation</keyword>
<reference evidence="27" key="1">
    <citation type="submission" date="2020-07" db="EMBL/GenBank/DDBJ databases">
        <title>Clarias magur genome sequencing, assembly and annotation.</title>
        <authorList>
            <person name="Kushwaha B."/>
            <person name="Kumar R."/>
            <person name="Das P."/>
            <person name="Joshi C.G."/>
            <person name="Kumar D."/>
            <person name="Nagpure N.S."/>
            <person name="Pandey M."/>
            <person name="Agarwal S."/>
            <person name="Srivastava S."/>
            <person name="Singh M."/>
            <person name="Sahoo L."/>
            <person name="Jayasankar P."/>
            <person name="Meher P.K."/>
            <person name="Koringa P.G."/>
            <person name="Iquebal M.A."/>
            <person name="Das S.P."/>
            <person name="Bit A."/>
            <person name="Patnaik S."/>
            <person name="Patel N."/>
            <person name="Shah T.M."/>
            <person name="Hinsu A."/>
            <person name="Jena J.K."/>
        </authorList>
    </citation>
    <scope>NUCLEOTIDE SEQUENCE</scope>
    <source>
        <strain evidence="27">CIFAMagur01</strain>
        <tissue evidence="27">Testis</tissue>
    </source>
</reference>
<feature type="region of interest" description="Disordered" evidence="23">
    <location>
        <begin position="953"/>
        <end position="1045"/>
    </location>
</feature>
<evidence type="ECO:0000259" key="25">
    <source>
        <dbReference type="PROSITE" id="PS51517"/>
    </source>
</evidence>
<dbReference type="PROSITE" id="PS51688">
    <property type="entry name" value="ICA"/>
    <property type="match status" value="1"/>
</dbReference>
<keyword evidence="7" id="KW-0963">Cytoplasm</keyword>
<evidence type="ECO:0000259" key="24">
    <source>
        <dbReference type="PROSITE" id="PS50853"/>
    </source>
</evidence>
<dbReference type="PANTHER" id="PTHR13029:SF17">
    <property type="entry name" value="MYELIN REGULATORY FACTOR-LIKE PROTEIN"/>
    <property type="match status" value="1"/>
</dbReference>
<keyword evidence="10" id="KW-0812">Transmembrane</keyword>
<dbReference type="FunFam" id="2.60.40.1390:FF:000004">
    <property type="entry name" value="Myelin regulatory factor"/>
    <property type="match status" value="1"/>
</dbReference>
<feature type="region of interest" description="Disordered" evidence="23">
    <location>
        <begin position="619"/>
        <end position="647"/>
    </location>
</feature>
<dbReference type="InterPro" id="IPR036116">
    <property type="entry name" value="FN3_sf"/>
</dbReference>
<feature type="compositionally biased region" description="Polar residues" evidence="23">
    <location>
        <begin position="619"/>
        <end position="641"/>
    </location>
</feature>
<evidence type="ECO:0000256" key="6">
    <source>
        <dbReference type="ARBA" id="ARBA00022473"/>
    </source>
</evidence>
<evidence type="ECO:0000256" key="23">
    <source>
        <dbReference type="SAM" id="MobiDB-lite"/>
    </source>
</evidence>
<keyword evidence="16" id="KW-0943">RNA-mediated gene silencing</keyword>
<comment type="subcellular location">
    <subcellularLocation>
        <location evidence="3">Cytoplasm</location>
    </subcellularLocation>
    <subcellularLocation>
        <location evidence="2">Membrane</location>
        <topology evidence="2">Single-pass membrane protein</topology>
    </subcellularLocation>
    <subcellularLocation>
        <location evidence="1">Nucleus</location>
    </subcellularLocation>
</comment>
<feature type="domain" description="Peptidase S74" evidence="26">
    <location>
        <begin position="490"/>
        <end position="598"/>
    </location>
</feature>
<comment type="similarity">
    <text evidence="5">Belongs to the MRF family.</text>
</comment>
<evidence type="ECO:0000256" key="2">
    <source>
        <dbReference type="ARBA" id="ARBA00004167"/>
    </source>
</evidence>
<evidence type="ECO:0000259" key="26">
    <source>
        <dbReference type="PROSITE" id="PS51688"/>
    </source>
</evidence>
<evidence type="ECO:0000256" key="17">
    <source>
        <dbReference type="ARBA" id="ARBA00023163"/>
    </source>
</evidence>
<comment type="subunit">
    <text evidence="19">Component of the CCR4-NOT complex; distinct complexes seem to exist that differ in the participation of probably mutually exclusive catalytic subunits. In the complex interacts directly with CNOT3. Interacts with NCOR1, NCOR2. HDAC3 and GPS2.</text>
</comment>
<dbReference type="OrthoDB" id="27041at2759"/>
<keyword evidence="15" id="KW-0472">Membrane</keyword>
<keyword evidence="9" id="KW-0597">Phosphoprotein</keyword>
<dbReference type="Pfam" id="PF13887">
    <property type="entry name" value="MYRF_ICA"/>
    <property type="match status" value="1"/>
</dbReference>
<dbReference type="GO" id="GO:0016540">
    <property type="term" value="P:protein autoprocessing"/>
    <property type="evidence" value="ECO:0007669"/>
    <property type="project" value="InterPro"/>
</dbReference>
<keyword evidence="6" id="KW-0217">Developmental protein</keyword>
<dbReference type="InterPro" id="IPR030392">
    <property type="entry name" value="S74_ICA"/>
</dbReference>
<evidence type="ECO:0000256" key="1">
    <source>
        <dbReference type="ARBA" id="ARBA00004123"/>
    </source>
</evidence>
<feature type="region of interest" description="Disordered" evidence="23">
    <location>
        <begin position="42"/>
        <end position="84"/>
    </location>
</feature>
<dbReference type="GO" id="GO:0005634">
    <property type="term" value="C:nucleus"/>
    <property type="evidence" value="ECO:0007669"/>
    <property type="project" value="UniProtKB-SubCell"/>
</dbReference>
<dbReference type="Pfam" id="PF13888">
    <property type="entry name" value="MRF_C2"/>
    <property type="match status" value="1"/>
</dbReference>
<evidence type="ECO:0000256" key="10">
    <source>
        <dbReference type="ARBA" id="ARBA00022692"/>
    </source>
</evidence>
<dbReference type="FunFam" id="2.60.40.10:FF:000369">
    <property type="entry name" value="Protein tyrosine phosphatase, receptor type B"/>
    <property type="match status" value="1"/>
</dbReference>
<evidence type="ECO:0000256" key="20">
    <source>
        <dbReference type="ARBA" id="ARBA00071434"/>
    </source>
</evidence>
<dbReference type="FunFam" id="2.30.30.1020:FF:000001">
    <property type="entry name" value="Putative CCR4-NOT transcription complex subunit 2"/>
    <property type="match status" value="1"/>
</dbReference>
<dbReference type="PROSITE" id="PS51517">
    <property type="entry name" value="NDT80"/>
    <property type="match status" value="1"/>
</dbReference>
<feature type="compositionally biased region" description="Low complexity" evidence="23">
    <location>
        <begin position="1018"/>
        <end position="1036"/>
    </location>
</feature>
<protein>
    <recommendedName>
        <fullName evidence="20">CCR4-NOT transcription complex subunit 2</fullName>
    </recommendedName>
    <alternativeName>
        <fullName evidence="21">CCR4-associated factor 2</fullName>
    </alternativeName>
</protein>
<dbReference type="InterPro" id="IPR038635">
    <property type="entry name" value="CCR4-NOT_su2/3/5_C_sf"/>
</dbReference>
<comment type="caution">
    <text evidence="27">The sequence shown here is derived from an EMBL/GenBank/DDBJ whole genome shotgun (WGS) entry which is preliminary data.</text>
</comment>
<feature type="domain" description="Fibronectin type-III" evidence="24">
    <location>
        <begin position="1837"/>
        <end position="1926"/>
    </location>
</feature>
<dbReference type="GO" id="GO:0031047">
    <property type="term" value="P:regulatory ncRNA-mediated gene silencing"/>
    <property type="evidence" value="ECO:0007669"/>
    <property type="project" value="UniProtKB-KW"/>
</dbReference>
<dbReference type="PROSITE" id="PS50853">
    <property type="entry name" value="FN3"/>
    <property type="match status" value="3"/>
</dbReference>
<keyword evidence="18" id="KW-0539">Nucleus</keyword>
<feature type="region of interest" description="Disordered" evidence="23">
    <location>
        <begin position="188"/>
        <end position="213"/>
    </location>
</feature>
<feature type="compositionally biased region" description="Polar residues" evidence="23">
    <location>
        <begin position="1005"/>
        <end position="1017"/>
    </location>
</feature>
<dbReference type="Pfam" id="PF04153">
    <property type="entry name" value="NOT2_3_5_C"/>
    <property type="match status" value="1"/>
</dbReference>
<dbReference type="Pfam" id="PF13884">
    <property type="entry name" value="Peptidase_S74"/>
    <property type="match status" value="1"/>
</dbReference>